<dbReference type="Proteomes" id="UP000217785">
    <property type="component" value="Unassembled WGS sequence"/>
</dbReference>
<dbReference type="AlphaFoldDB" id="A0A292YE78"/>
<organism evidence="2 3">
    <name type="scientific">Effusibacillus lacus</name>
    <dbReference type="NCBI Taxonomy" id="1348429"/>
    <lineage>
        <taxon>Bacteria</taxon>
        <taxon>Bacillati</taxon>
        <taxon>Bacillota</taxon>
        <taxon>Bacilli</taxon>
        <taxon>Bacillales</taxon>
        <taxon>Alicyclobacillaceae</taxon>
        <taxon>Effusibacillus</taxon>
    </lineage>
</organism>
<dbReference type="OrthoDB" id="581425at2"/>
<sequence>MNKNSLKNIELYPLYQRIVRLTDPATDFAYEATIRGRRANGKDLPPSVLFQQPEQKQMLLDYIARHIAVREAVSFVKNSLLFLNGHALSLQAGFIFEDVTKLEVPINQLVLEITEQTRIHSVESLKRELDTLRAQGMKLALDDFGTGFSNFWLVEALQPDYIKLDRSVIARVDQSDQARRVIEGMVAFADKVKTTLIAEGIEREAQRDILIELGVPYGQGFFLGLPFALSKTMAHMPKKLRGKP</sequence>
<gene>
    <name evidence="2" type="ORF">EFBL_2848</name>
</gene>
<dbReference type="Gene3D" id="3.20.20.450">
    <property type="entry name" value="EAL domain"/>
    <property type="match status" value="1"/>
</dbReference>
<feature type="domain" description="EAL" evidence="1">
    <location>
        <begin position="1"/>
        <end position="240"/>
    </location>
</feature>
<accession>A0A292YE78</accession>
<dbReference type="InterPro" id="IPR050706">
    <property type="entry name" value="Cyclic-di-GMP_PDE-like"/>
</dbReference>
<dbReference type="PANTHER" id="PTHR33121:SF76">
    <property type="entry name" value="SIGNALING PROTEIN"/>
    <property type="match status" value="1"/>
</dbReference>
<dbReference type="SUPFAM" id="SSF141868">
    <property type="entry name" value="EAL domain-like"/>
    <property type="match status" value="1"/>
</dbReference>
<proteinExistence type="predicted"/>
<evidence type="ECO:0000313" key="3">
    <source>
        <dbReference type="Proteomes" id="UP000217785"/>
    </source>
</evidence>
<name>A0A292YE78_9BACL</name>
<dbReference type="EMBL" id="BDUF01000086">
    <property type="protein sequence ID" value="GAX91182.1"/>
    <property type="molecule type" value="Genomic_DNA"/>
</dbReference>
<reference evidence="3" key="1">
    <citation type="submission" date="2017-07" db="EMBL/GenBank/DDBJ databases">
        <title>Draft genome sequence of Effusibacillus lacus strain skLN1.</title>
        <authorList>
            <person name="Watanabe M."/>
            <person name="Kojima H."/>
            <person name="Fukui M."/>
        </authorList>
    </citation>
    <scope>NUCLEOTIDE SEQUENCE [LARGE SCALE GENOMIC DNA]</scope>
    <source>
        <strain evidence="3">skLN1</strain>
    </source>
</reference>
<dbReference type="CDD" id="cd01948">
    <property type="entry name" value="EAL"/>
    <property type="match status" value="1"/>
</dbReference>
<evidence type="ECO:0000259" key="1">
    <source>
        <dbReference type="PROSITE" id="PS50883"/>
    </source>
</evidence>
<protein>
    <submittedName>
        <fullName evidence="2">EAL domain-containing protein</fullName>
    </submittedName>
</protein>
<comment type="caution">
    <text evidence="2">The sequence shown here is derived from an EMBL/GenBank/DDBJ whole genome shotgun (WGS) entry which is preliminary data.</text>
</comment>
<dbReference type="RefSeq" id="WP_096182913.1">
    <property type="nucleotide sequence ID" value="NZ_BDUF01000086.1"/>
</dbReference>
<evidence type="ECO:0000313" key="2">
    <source>
        <dbReference type="EMBL" id="GAX91182.1"/>
    </source>
</evidence>
<dbReference type="PANTHER" id="PTHR33121">
    <property type="entry name" value="CYCLIC DI-GMP PHOSPHODIESTERASE PDEF"/>
    <property type="match status" value="1"/>
</dbReference>
<dbReference type="Pfam" id="PF00563">
    <property type="entry name" value="EAL"/>
    <property type="match status" value="1"/>
</dbReference>
<dbReference type="InterPro" id="IPR035919">
    <property type="entry name" value="EAL_sf"/>
</dbReference>
<keyword evidence="3" id="KW-1185">Reference proteome</keyword>
<dbReference type="PROSITE" id="PS50883">
    <property type="entry name" value="EAL"/>
    <property type="match status" value="1"/>
</dbReference>
<dbReference type="InterPro" id="IPR001633">
    <property type="entry name" value="EAL_dom"/>
</dbReference>
<dbReference type="SMART" id="SM00052">
    <property type="entry name" value="EAL"/>
    <property type="match status" value="1"/>
</dbReference>
<dbReference type="GO" id="GO:0071111">
    <property type="term" value="F:cyclic-guanylate-specific phosphodiesterase activity"/>
    <property type="evidence" value="ECO:0007669"/>
    <property type="project" value="InterPro"/>
</dbReference>